<accession>A0ABR4KPL1</accession>
<dbReference type="EMBL" id="JBFXLR010000012">
    <property type="protein sequence ID" value="KAL2853967.1"/>
    <property type="molecule type" value="Genomic_DNA"/>
</dbReference>
<evidence type="ECO:0000313" key="2">
    <source>
        <dbReference type="Proteomes" id="UP001610444"/>
    </source>
</evidence>
<proteinExistence type="predicted"/>
<dbReference type="Proteomes" id="UP001610444">
    <property type="component" value="Unassembled WGS sequence"/>
</dbReference>
<protein>
    <submittedName>
        <fullName evidence="1">Uncharacterized protein</fullName>
    </submittedName>
</protein>
<dbReference type="RefSeq" id="XP_070901132.1">
    <property type="nucleotide sequence ID" value="XM_071049059.1"/>
</dbReference>
<sequence length="129" mass="14778">MYSRLFITAQTEESPDAKRAFTISPAEINLRLLWCHHLCRVCPFPRNKRNDVIGRFARLFFPRRKKPTLLSSAITPYIVLNLTCISRFPGFCILRVPSRCPRLWSLPATRTAAFVKGAASLDQRLQTVS</sequence>
<gene>
    <name evidence="1" type="ORF">BJX68DRAFT_37762</name>
</gene>
<organism evidence="1 2">
    <name type="scientific">Aspergillus pseudodeflectus</name>
    <dbReference type="NCBI Taxonomy" id="176178"/>
    <lineage>
        <taxon>Eukaryota</taxon>
        <taxon>Fungi</taxon>
        <taxon>Dikarya</taxon>
        <taxon>Ascomycota</taxon>
        <taxon>Pezizomycotina</taxon>
        <taxon>Eurotiomycetes</taxon>
        <taxon>Eurotiomycetidae</taxon>
        <taxon>Eurotiales</taxon>
        <taxon>Aspergillaceae</taxon>
        <taxon>Aspergillus</taxon>
        <taxon>Aspergillus subgen. Nidulantes</taxon>
    </lineage>
</organism>
<evidence type="ECO:0000313" key="1">
    <source>
        <dbReference type="EMBL" id="KAL2853967.1"/>
    </source>
</evidence>
<keyword evidence="2" id="KW-1185">Reference proteome</keyword>
<dbReference type="GeneID" id="98164223"/>
<name>A0ABR4KPL1_9EURO</name>
<comment type="caution">
    <text evidence="1">The sequence shown here is derived from an EMBL/GenBank/DDBJ whole genome shotgun (WGS) entry which is preliminary data.</text>
</comment>
<reference evidence="1 2" key="1">
    <citation type="submission" date="2024-07" db="EMBL/GenBank/DDBJ databases">
        <title>Section-level genome sequencing and comparative genomics of Aspergillus sections Usti and Cavernicolus.</title>
        <authorList>
            <consortium name="Lawrence Berkeley National Laboratory"/>
            <person name="Nybo J.L."/>
            <person name="Vesth T.C."/>
            <person name="Theobald S."/>
            <person name="Frisvad J.C."/>
            <person name="Larsen T.O."/>
            <person name="Kjaerboelling I."/>
            <person name="Rothschild-Mancinelli K."/>
            <person name="Lyhne E.K."/>
            <person name="Kogle M.E."/>
            <person name="Barry K."/>
            <person name="Clum A."/>
            <person name="Na H."/>
            <person name="Ledsgaard L."/>
            <person name="Lin J."/>
            <person name="Lipzen A."/>
            <person name="Kuo A."/>
            <person name="Riley R."/>
            <person name="Mondo S."/>
            <person name="LaButti K."/>
            <person name="Haridas S."/>
            <person name="Pangalinan J."/>
            <person name="Salamov A.A."/>
            <person name="Simmons B.A."/>
            <person name="Magnuson J.K."/>
            <person name="Chen J."/>
            <person name="Drula E."/>
            <person name="Henrissat B."/>
            <person name="Wiebenga A."/>
            <person name="Lubbers R.J."/>
            <person name="Gomes A.C."/>
            <person name="Macurrencykelacurrency M.R."/>
            <person name="Stajich J."/>
            <person name="Grigoriev I.V."/>
            <person name="Mortensen U.H."/>
            <person name="De vries R.P."/>
            <person name="Baker S.E."/>
            <person name="Andersen M.R."/>
        </authorList>
    </citation>
    <scope>NUCLEOTIDE SEQUENCE [LARGE SCALE GENOMIC DNA]</scope>
    <source>
        <strain evidence="1 2">CBS 756.74</strain>
    </source>
</reference>